<name>A0ACB7SAG6_HYAAI</name>
<dbReference type="EMBL" id="CM023485">
    <property type="protein sequence ID" value="KAH6931550.1"/>
    <property type="molecule type" value="Genomic_DNA"/>
</dbReference>
<sequence>MCTAANSYVRSPLGFGQPETGGRRRPQSRRRPQRKKKKRDPLGCLPEGGRGGDAQLTDFSNGAPPPVNGGSSSSPTLPKCAPREEASTNFRLQNRTAGCVTHPIRLADTD</sequence>
<proteinExistence type="predicted"/>
<protein>
    <submittedName>
        <fullName evidence="1">Uncharacterized protein</fullName>
    </submittedName>
</protein>
<evidence type="ECO:0000313" key="1">
    <source>
        <dbReference type="EMBL" id="KAH6931550.1"/>
    </source>
</evidence>
<evidence type="ECO:0000313" key="2">
    <source>
        <dbReference type="Proteomes" id="UP000821845"/>
    </source>
</evidence>
<reference evidence="1" key="1">
    <citation type="submission" date="2020-05" db="EMBL/GenBank/DDBJ databases">
        <title>Large-scale comparative analyses of tick genomes elucidate their genetic diversity and vector capacities.</title>
        <authorList>
            <person name="Jia N."/>
            <person name="Wang J."/>
            <person name="Shi W."/>
            <person name="Du L."/>
            <person name="Sun Y."/>
            <person name="Zhan W."/>
            <person name="Jiang J."/>
            <person name="Wang Q."/>
            <person name="Zhang B."/>
            <person name="Ji P."/>
            <person name="Sakyi L.B."/>
            <person name="Cui X."/>
            <person name="Yuan T."/>
            <person name="Jiang B."/>
            <person name="Yang W."/>
            <person name="Lam T.T.-Y."/>
            <person name="Chang Q."/>
            <person name="Ding S."/>
            <person name="Wang X."/>
            <person name="Zhu J."/>
            <person name="Ruan X."/>
            <person name="Zhao L."/>
            <person name="Wei J."/>
            <person name="Que T."/>
            <person name="Du C."/>
            <person name="Cheng J."/>
            <person name="Dai P."/>
            <person name="Han X."/>
            <person name="Huang E."/>
            <person name="Gao Y."/>
            <person name="Liu J."/>
            <person name="Shao H."/>
            <person name="Ye R."/>
            <person name="Li L."/>
            <person name="Wei W."/>
            <person name="Wang X."/>
            <person name="Wang C."/>
            <person name="Yang T."/>
            <person name="Huo Q."/>
            <person name="Li W."/>
            <person name="Guo W."/>
            <person name="Chen H."/>
            <person name="Zhou L."/>
            <person name="Ni X."/>
            <person name="Tian J."/>
            <person name="Zhou Y."/>
            <person name="Sheng Y."/>
            <person name="Liu T."/>
            <person name="Pan Y."/>
            <person name="Xia L."/>
            <person name="Li J."/>
            <person name="Zhao F."/>
            <person name="Cao W."/>
        </authorList>
    </citation>
    <scope>NUCLEOTIDE SEQUENCE</scope>
    <source>
        <strain evidence="1">Hyas-2018</strain>
    </source>
</reference>
<comment type="caution">
    <text evidence="1">The sequence shown here is derived from an EMBL/GenBank/DDBJ whole genome shotgun (WGS) entry which is preliminary data.</text>
</comment>
<accession>A0ACB7SAG6</accession>
<organism evidence="1 2">
    <name type="scientific">Hyalomma asiaticum</name>
    <name type="common">Tick</name>
    <dbReference type="NCBI Taxonomy" id="266040"/>
    <lineage>
        <taxon>Eukaryota</taxon>
        <taxon>Metazoa</taxon>
        <taxon>Ecdysozoa</taxon>
        <taxon>Arthropoda</taxon>
        <taxon>Chelicerata</taxon>
        <taxon>Arachnida</taxon>
        <taxon>Acari</taxon>
        <taxon>Parasitiformes</taxon>
        <taxon>Ixodida</taxon>
        <taxon>Ixodoidea</taxon>
        <taxon>Ixodidae</taxon>
        <taxon>Hyalomminae</taxon>
        <taxon>Hyalomma</taxon>
    </lineage>
</organism>
<keyword evidence="2" id="KW-1185">Reference proteome</keyword>
<dbReference type="Proteomes" id="UP000821845">
    <property type="component" value="Chromosome 5"/>
</dbReference>
<gene>
    <name evidence="1" type="ORF">HPB50_025235</name>
</gene>